<dbReference type="Pfam" id="PF05860">
    <property type="entry name" value="TPS"/>
    <property type="match status" value="1"/>
</dbReference>
<keyword evidence="3" id="KW-1185">Reference proteome</keyword>
<reference evidence="2 3" key="1">
    <citation type="submission" date="2018-06" db="EMBL/GenBank/DDBJ databases">
        <title>Comparative genomics of Brasilonema spp. strains.</title>
        <authorList>
            <person name="Alvarenga D.O."/>
            <person name="Fiore M.F."/>
            <person name="Varani A.M."/>
        </authorList>
    </citation>
    <scope>NUCLEOTIDE SEQUENCE [LARGE SCALE GENOMIC DNA]</scope>
    <source>
        <strain evidence="2 3">CENA114</strain>
        <plasmid evidence="3">pboct2</plasmid>
    </source>
</reference>
<gene>
    <name evidence="2" type="ORF">DP114_34265</name>
</gene>
<accession>A0A856MU57</accession>
<dbReference type="InterPro" id="IPR011050">
    <property type="entry name" value="Pectin_lyase_fold/virulence"/>
</dbReference>
<dbReference type="KEGG" id="bsen:DP114_34265"/>
<dbReference type="InterPro" id="IPR012334">
    <property type="entry name" value="Pectin_lyas_fold"/>
</dbReference>
<organism evidence="2 3">
    <name type="scientific">Brasilonema sennae CENA114</name>
    <dbReference type="NCBI Taxonomy" id="415709"/>
    <lineage>
        <taxon>Bacteria</taxon>
        <taxon>Bacillati</taxon>
        <taxon>Cyanobacteriota</taxon>
        <taxon>Cyanophyceae</taxon>
        <taxon>Nostocales</taxon>
        <taxon>Scytonemataceae</taxon>
        <taxon>Brasilonema</taxon>
        <taxon>Bromeliae group (in: Brasilonema)</taxon>
    </lineage>
</organism>
<dbReference type="InterPro" id="IPR008638">
    <property type="entry name" value="FhaB/CdiA-like_TPS"/>
</dbReference>
<evidence type="ECO:0000259" key="1">
    <source>
        <dbReference type="SMART" id="SM00912"/>
    </source>
</evidence>
<dbReference type="AlphaFoldDB" id="A0A856MU57"/>
<dbReference type="Gene3D" id="2.160.20.10">
    <property type="entry name" value="Single-stranded right-handed beta-helix, Pectin lyase-like"/>
    <property type="match status" value="1"/>
</dbReference>
<evidence type="ECO:0000313" key="3">
    <source>
        <dbReference type="Proteomes" id="UP000503129"/>
    </source>
</evidence>
<dbReference type="Proteomes" id="UP000503129">
    <property type="component" value="Plasmid pBOCT2"/>
</dbReference>
<dbReference type="RefSeq" id="WP_169267082.1">
    <property type="nucleotide sequence ID" value="NZ_CAWOXK010000003.1"/>
</dbReference>
<keyword evidence="2" id="KW-0614">Plasmid</keyword>
<geneLocation type="plasmid" evidence="3">
    <name>pboct2</name>
</geneLocation>
<dbReference type="SUPFAM" id="SSF51126">
    <property type="entry name" value="Pectin lyase-like"/>
    <property type="match status" value="1"/>
</dbReference>
<sequence length="738" mass="74541">MLGKNVRLGCFKGLGIALAYPRCASLLALVLTSQFVGAIILCANCAIAQITPDSTLPNNSNVKLEGNTRIIEGGTTRGANLFHSFQEFSVPTGFTAFFNNSQNIQNILTRVTGGAISNIDGLIRANGSANLFLLNPNGIVFGPNARLDIGGSFLATTASSLKFPDNSTFSATNPDAPPLLTVNITPGLQYGPSKPQATITSTGNLASKQDLTLVADKLELSGQLFSGRNLSIGSVSGLANISSQNTPVISAVGDVDIAANYTGASLYVESQGNIRFGGDINIIKPGTTELLPKTDTETLSKTSALILRSGQSTLAQVGVNSENALASGNSNVPQGITLKNVVLQPFNGIGGIVSSQAESGNIKTQLISINGTQNNDAITESDGGTIDLKAINGNIDIQNLYSFSRGNNTAGSGGAIRLEANGSVTTGNLNSSSYSEQGIAKNGGKIQLTAGLGDITTGSLASNSSSNDVGTGGNGGDITINAVRGNIATTGDLLSYSKNNANSSSAGTGGAITLLAGGNIDTQKLESYSSSYSDLGSISRGGAITLVAGGNIDARQDLNSYSFRRSGMADHPGGAITLSAGGNINTVNLNSSSSAGQSGIAGTGGAIALSAGGYIITQNLDSSSNSNFTVSTKTGGAITLSAGGYINTQNLDSSSNGRDKEGTGGAITLSAGGYINTGDLYSNSNASSGIGGAITLKAGGNINTQHLYSYSLSTGSTGGTITLSATDTITPFPLEDYL</sequence>
<evidence type="ECO:0000313" key="2">
    <source>
        <dbReference type="EMBL" id="QDL12806.1"/>
    </source>
</evidence>
<dbReference type="NCBIfam" id="TIGR01901">
    <property type="entry name" value="adhes_NPXG"/>
    <property type="match status" value="1"/>
</dbReference>
<dbReference type="EMBL" id="CP030120">
    <property type="protein sequence ID" value="QDL12806.1"/>
    <property type="molecule type" value="Genomic_DNA"/>
</dbReference>
<protein>
    <recommendedName>
        <fullName evidence="1">Filamentous haemagglutinin FhaB/tRNA nuclease CdiA-like TPS domain-containing protein</fullName>
    </recommendedName>
</protein>
<dbReference type="SMART" id="SM00912">
    <property type="entry name" value="Haemagg_act"/>
    <property type="match status" value="1"/>
</dbReference>
<proteinExistence type="predicted"/>
<name>A0A856MU57_9CYAN</name>
<feature type="domain" description="Filamentous haemagglutinin FhaB/tRNA nuclease CdiA-like TPS" evidence="1">
    <location>
        <begin position="53"/>
        <end position="164"/>
    </location>
</feature>